<sequence length="138" mass="15461">MYEEYKGYLNKKVKELNQKVDNLNRKEEKDVIKAGNSEKFDVPTAERSAKRRKDETLEACSEIHGATGHDQGPALDGMWCTLINGSSPDRVSGYVSQSVKVRKKVLPTVVKKEVKKFEASTENLLRSIKVLYSGGLLS</sequence>
<dbReference type="AlphaFoldDB" id="A0AAD9PU71"/>
<reference evidence="2" key="1">
    <citation type="journal article" date="2023" name="G3 (Bethesda)">
        <title>Whole genome assembly and annotation of the endangered Caribbean coral Acropora cervicornis.</title>
        <authorList>
            <person name="Selwyn J.D."/>
            <person name="Vollmer S.V."/>
        </authorList>
    </citation>
    <scope>NUCLEOTIDE SEQUENCE</scope>
    <source>
        <strain evidence="2">K2</strain>
    </source>
</reference>
<feature type="coiled-coil region" evidence="1">
    <location>
        <begin position="6"/>
        <end position="33"/>
    </location>
</feature>
<keyword evidence="3" id="KW-1185">Reference proteome</keyword>
<gene>
    <name evidence="2" type="ORF">P5673_030519</name>
</gene>
<organism evidence="2 3">
    <name type="scientific">Acropora cervicornis</name>
    <name type="common">Staghorn coral</name>
    <dbReference type="NCBI Taxonomy" id="6130"/>
    <lineage>
        <taxon>Eukaryota</taxon>
        <taxon>Metazoa</taxon>
        <taxon>Cnidaria</taxon>
        <taxon>Anthozoa</taxon>
        <taxon>Hexacorallia</taxon>
        <taxon>Scleractinia</taxon>
        <taxon>Astrocoeniina</taxon>
        <taxon>Acroporidae</taxon>
        <taxon>Acropora</taxon>
    </lineage>
</organism>
<evidence type="ECO:0000256" key="1">
    <source>
        <dbReference type="SAM" id="Coils"/>
    </source>
</evidence>
<evidence type="ECO:0000313" key="2">
    <source>
        <dbReference type="EMBL" id="KAK2549143.1"/>
    </source>
</evidence>
<keyword evidence="1" id="KW-0175">Coiled coil</keyword>
<evidence type="ECO:0000313" key="3">
    <source>
        <dbReference type="Proteomes" id="UP001249851"/>
    </source>
</evidence>
<proteinExistence type="predicted"/>
<protein>
    <submittedName>
        <fullName evidence="2">Uncharacterized protein</fullName>
    </submittedName>
</protein>
<reference evidence="2" key="2">
    <citation type="journal article" date="2023" name="Science">
        <title>Genomic signatures of disease resistance in endangered staghorn corals.</title>
        <authorList>
            <person name="Vollmer S.V."/>
            <person name="Selwyn J.D."/>
            <person name="Despard B.A."/>
            <person name="Roesel C.L."/>
        </authorList>
    </citation>
    <scope>NUCLEOTIDE SEQUENCE</scope>
    <source>
        <strain evidence="2">K2</strain>
    </source>
</reference>
<comment type="caution">
    <text evidence="2">The sequence shown here is derived from an EMBL/GenBank/DDBJ whole genome shotgun (WGS) entry which is preliminary data.</text>
</comment>
<name>A0AAD9PU71_ACRCE</name>
<accession>A0AAD9PU71</accession>
<dbReference type="EMBL" id="JARQWQ010000131">
    <property type="protein sequence ID" value="KAK2549143.1"/>
    <property type="molecule type" value="Genomic_DNA"/>
</dbReference>
<dbReference type="Proteomes" id="UP001249851">
    <property type="component" value="Unassembled WGS sequence"/>
</dbReference>